<name>A0A6V6ZDJ2_9FLAO</name>
<reference evidence="2 3" key="1">
    <citation type="submission" date="2020-06" db="EMBL/GenBank/DDBJ databases">
        <authorList>
            <person name="Criscuolo A."/>
        </authorList>
    </citation>
    <scope>NUCLEOTIDE SEQUENCE [LARGE SCALE GENOMIC DNA]</scope>
    <source>
        <strain evidence="3">CIP 110025</strain>
    </source>
</reference>
<evidence type="ECO:0000256" key="1">
    <source>
        <dbReference type="SAM" id="MobiDB-lite"/>
    </source>
</evidence>
<dbReference type="AlphaFoldDB" id="A0A6V6ZDJ2"/>
<protein>
    <submittedName>
        <fullName evidence="2">Uncharacterized protein</fullName>
    </submittedName>
</protein>
<keyword evidence="3" id="KW-1185">Reference proteome</keyword>
<sequence>MDKPEYLPTDVVESFVPSNEQKLKFEQILNKAQSFDLRPIVQRYMNKRGVTRARAIEIVDEMLIYLSLCATEPNEQWTITGEVDEMWHTFILFTERYEKFCKEIAGSFIHHYPSEDNLSEEQNDSEITITINPEKLNLSENNDNITDLKNLLTTNDNFSKLYKGNPAIVCKPINNPTDKNDSMVSYGNTLKKYLGYLGTPPKKGIWPSPGVLGKPDAPRPCDGGSGSGPICDCKIRTDPSPPKK</sequence>
<gene>
    <name evidence="2" type="ORF">FLACHUCJ7_04517</name>
</gene>
<proteinExistence type="predicted"/>
<organism evidence="2 3">
    <name type="scientific">Flavobacterium chungangense</name>
    <dbReference type="NCBI Taxonomy" id="554283"/>
    <lineage>
        <taxon>Bacteria</taxon>
        <taxon>Pseudomonadati</taxon>
        <taxon>Bacteroidota</taxon>
        <taxon>Flavobacteriia</taxon>
        <taxon>Flavobacteriales</taxon>
        <taxon>Flavobacteriaceae</taxon>
        <taxon>Flavobacterium</taxon>
    </lineage>
</organism>
<evidence type="ECO:0000313" key="2">
    <source>
        <dbReference type="EMBL" id="CAD0009877.1"/>
    </source>
</evidence>
<accession>A0A6V6ZDJ2</accession>
<feature type="region of interest" description="Disordered" evidence="1">
    <location>
        <begin position="207"/>
        <end position="244"/>
    </location>
</feature>
<dbReference type="RefSeq" id="WP_031457644.1">
    <property type="nucleotide sequence ID" value="NZ_CAIJDO010000323.1"/>
</dbReference>
<dbReference type="EMBL" id="CAIJDO010000323">
    <property type="protein sequence ID" value="CAD0009877.1"/>
    <property type="molecule type" value="Genomic_DNA"/>
</dbReference>
<comment type="caution">
    <text evidence="2">The sequence shown here is derived from an EMBL/GenBank/DDBJ whole genome shotgun (WGS) entry which is preliminary data.</text>
</comment>
<dbReference type="Proteomes" id="UP000556700">
    <property type="component" value="Unassembled WGS sequence"/>
</dbReference>
<evidence type="ECO:0000313" key="3">
    <source>
        <dbReference type="Proteomes" id="UP000556700"/>
    </source>
</evidence>